<sequence>MATTTSRPIVRIHNIETDEVIDREMNDAEFAQWEADQEDNAQRQAAAAQKAADRAALLAQLGITEEQAKLLLG</sequence>
<dbReference type="EMBL" id="LR797010">
    <property type="protein sequence ID" value="CAB4181261.1"/>
    <property type="molecule type" value="Genomic_DNA"/>
</dbReference>
<evidence type="ECO:0000313" key="4">
    <source>
        <dbReference type="EMBL" id="CAB5225855.1"/>
    </source>
</evidence>
<evidence type="ECO:0000313" key="1">
    <source>
        <dbReference type="EMBL" id="CAB4168812.1"/>
    </source>
</evidence>
<evidence type="ECO:0000313" key="3">
    <source>
        <dbReference type="EMBL" id="CAB4204561.1"/>
    </source>
</evidence>
<evidence type="ECO:0000313" key="2">
    <source>
        <dbReference type="EMBL" id="CAB4181261.1"/>
    </source>
</evidence>
<accession>A0A6J5QIM7</accession>
<name>A0A6J5QIM7_9CAUD</name>
<protein>
    <submittedName>
        <fullName evidence="2">Uncharacterized protein</fullName>
    </submittedName>
</protein>
<dbReference type="EMBL" id="LR796836">
    <property type="protein sequence ID" value="CAB4168812.1"/>
    <property type="molecule type" value="Genomic_DNA"/>
</dbReference>
<gene>
    <name evidence="2" type="ORF">UFOVP1061_21</name>
    <name evidence="3" type="ORF">UFOVP1402_11</name>
    <name evidence="4" type="ORF">UFOVP1509_14</name>
    <name evidence="1" type="ORF">UFOVP886_12</name>
</gene>
<dbReference type="EMBL" id="LR798358">
    <property type="protein sequence ID" value="CAB5225855.1"/>
    <property type="molecule type" value="Genomic_DNA"/>
</dbReference>
<dbReference type="EMBL" id="LR797350">
    <property type="protein sequence ID" value="CAB4204561.1"/>
    <property type="molecule type" value="Genomic_DNA"/>
</dbReference>
<proteinExistence type="predicted"/>
<reference evidence="2" key="1">
    <citation type="submission" date="2020-05" db="EMBL/GenBank/DDBJ databases">
        <authorList>
            <person name="Chiriac C."/>
            <person name="Salcher M."/>
            <person name="Ghai R."/>
            <person name="Kavagutti S V."/>
        </authorList>
    </citation>
    <scope>NUCLEOTIDE SEQUENCE</scope>
</reference>
<organism evidence="2">
    <name type="scientific">uncultured Caudovirales phage</name>
    <dbReference type="NCBI Taxonomy" id="2100421"/>
    <lineage>
        <taxon>Viruses</taxon>
        <taxon>Duplodnaviria</taxon>
        <taxon>Heunggongvirae</taxon>
        <taxon>Uroviricota</taxon>
        <taxon>Caudoviricetes</taxon>
        <taxon>Peduoviridae</taxon>
        <taxon>Maltschvirus</taxon>
        <taxon>Maltschvirus maltsch</taxon>
    </lineage>
</organism>